<gene>
    <name evidence="2" type="ORF">CAter282_1289</name>
</gene>
<evidence type="ECO:0000313" key="3">
    <source>
        <dbReference type="Proteomes" id="UP000071778"/>
    </source>
</evidence>
<keyword evidence="3" id="KW-1185">Reference proteome</keyword>
<organism evidence="2 3">
    <name type="scientific">Collimonas arenae</name>
    <dbReference type="NCBI Taxonomy" id="279058"/>
    <lineage>
        <taxon>Bacteria</taxon>
        <taxon>Pseudomonadati</taxon>
        <taxon>Pseudomonadota</taxon>
        <taxon>Betaproteobacteria</taxon>
        <taxon>Burkholderiales</taxon>
        <taxon>Oxalobacteraceae</taxon>
        <taxon>Collimonas</taxon>
    </lineage>
</organism>
<name>A0A127QG97_9BURK</name>
<dbReference type="Proteomes" id="UP000071778">
    <property type="component" value="Chromosome"/>
</dbReference>
<protein>
    <submittedName>
        <fullName evidence="2">Uncharacterized protein</fullName>
    </submittedName>
</protein>
<feature type="region of interest" description="Disordered" evidence="1">
    <location>
        <begin position="1"/>
        <end position="23"/>
    </location>
</feature>
<reference evidence="2 3" key="1">
    <citation type="submission" date="2015-11" db="EMBL/GenBank/DDBJ databases">
        <title>Exploring the genomic traits of fungus-feeding bacterial genus Collimonas.</title>
        <authorList>
            <person name="Song C."/>
            <person name="Schmidt R."/>
            <person name="de Jager V."/>
            <person name="Krzyzanowska D."/>
            <person name="Jongedijk E."/>
            <person name="Cankar K."/>
            <person name="Beekwilder J."/>
            <person name="van Veen A."/>
            <person name="de Boer W."/>
            <person name="van Veen J.A."/>
            <person name="Garbeva P."/>
        </authorList>
    </citation>
    <scope>NUCLEOTIDE SEQUENCE [LARGE SCALE GENOMIC DNA]</scope>
    <source>
        <strain evidence="2 3">Ter282</strain>
    </source>
</reference>
<sequence>MGASKPQAPRLRHNGITSKKDGKSIPNWLLFALIVMGGKALRENDQACNPL</sequence>
<accession>A0A127QG97</accession>
<evidence type="ECO:0000313" key="2">
    <source>
        <dbReference type="EMBL" id="AMP09080.1"/>
    </source>
</evidence>
<evidence type="ECO:0000256" key="1">
    <source>
        <dbReference type="SAM" id="MobiDB-lite"/>
    </source>
</evidence>
<proteinExistence type="predicted"/>
<dbReference type="EMBL" id="CP013235">
    <property type="protein sequence ID" value="AMP09080.1"/>
    <property type="molecule type" value="Genomic_DNA"/>
</dbReference>
<dbReference type="AlphaFoldDB" id="A0A127QG97"/>